<keyword evidence="3" id="KW-1185">Reference proteome</keyword>
<name>A0ABR9JHH8_9MICC</name>
<sequence>MSMSSLDILRDIAQRPLDEARALRPALTPELVNAHPHHDNSIAWLLWHSAREIDEQIAALSGTEPAWTAQGFDARFSLGLEDHDMGLGHSGSQARQIHVEDTDLLLEHLRAAVQAQLTYLDSLDEADLTEVIDEQWDPPVTRSARLVSISLDAVAHVNQAAYITGMQSSAFSDEHPETA</sequence>
<proteinExistence type="predicted"/>
<evidence type="ECO:0000259" key="1">
    <source>
        <dbReference type="Pfam" id="PF12867"/>
    </source>
</evidence>
<feature type="domain" description="DinB-like" evidence="1">
    <location>
        <begin position="26"/>
        <end position="142"/>
    </location>
</feature>
<dbReference type="EMBL" id="JADBED010000001">
    <property type="protein sequence ID" value="MBE1525370.1"/>
    <property type="molecule type" value="Genomic_DNA"/>
</dbReference>
<dbReference type="SUPFAM" id="SSF109854">
    <property type="entry name" value="DinB/YfiT-like putative metalloenzymes"/>
    <property type="match status" value="1"/>
</dbReference>
<comment type="caution">
    <text evidence="2">The sequence shown here is derived from an EMBL/GenBank/DDBJ whole genome shotgun (WGS) entry which is preliminary data.</text>
</comment>
<organism evidence="2 3">
    <name type="scientific">Nesterenkonia lutea</name>
    <dbReference type="NCBI Taxonomy" id="272919"/>
    <lineage>
        <taxon>Bacteria</taxon>
        <taxon>Bacillati</taxon>
        <taxon>Actinomycetota</taxon>
        <taxon>Actinomycetes</taxon>
        <taxon>Micrococcales</taxon>
        <taxon>Micrococcaceae</taxon>
        <taxon>Nesterenkonia</taxon>
    </lineage>
</organism>
<dbReference type="InterPro" id="IPR024775">
    <property type="entry name" value="DinB-like"/>
</dbReference>
<dbReference type="Gene3D" id="1.20.120.450">
    <property type="entry name" value="dinb family like domain"/>
    <property type="match status" value="1"/>
</dbReference>
<dbReference type="Proteomes" id="UP000643525">
    <property type="component" value="Unassembled WGS sequence"/>
</dbReference>
<evidence type="ECO:0000313" key="3">
    <source>
        <dbReference type="Proteomes" id="UP000643525"/>
    </source>
</evidence>
<dbReference type="InterPro" id="IPR034660">
    <property type="entry name" value="DinB/YfiT-like"/>
</dbReference>
<protein>
    <recommendedName>
        <fullName evidence="1">DinB-like domain-containing protein</fullName>
    </recommendedName>
</protein>
<dbReference type="Pfam" id="PF12867">
    <property type="entry name" value="DinB_2"/>
    <property type="match status" value="1"/>
</dbReference>
<reference evidence="2 3" key="1">
    <citation type="submission" date="2020-10" db="EMBL/GenBank/DDBJ databases">
        <title>Sequencing the genomes of 1000 actinobacteria strains.</title>
        <authorList>
            <person name="Klenk H.-P."/>
        </authorList>
    </citation>
    <scope>NUCLEOTIDE SEQUENCE [LARGE SCALE GENOMIC DNA]</scope>
    <source>
        <strain evidence="2 3">DSM 15666</strain>
    </source>
</reference>
<gene>
    <name evidence="2" type="ORF">H4W27_002488</name>
</gene>
<accession>A0ABR9JHH8</accession>
<evidence type="ECO:0000313" key="2">
    <source>
        <dbReference type="EMBL" id="MBE1525370.1"/>
    </source>
</evidence>